<dbReference type="Pfam" id="PF13472">
    <property type="entry name" value="Lipase_GDSL_2"/>
    <property type="match status" value="1"/>
</dbReference>
<organism evidence="2 3">
    <name type="scientific">Methylobacterium organophilum</name>
    <dbReference type="NCBI Taxonomy" id="410"/>
    <lineage>
        <taxon>Bacteria</taxon>
        <taxon>Pseudomonadati</taxon>
        <taxon>Pseudomonadota</taxon>
        <taxon>Alphaproteobacteria</taxon>
        <taxon>Hyphomicrobiales</taxon>
        <taxon>Methylobacteriaceae</taxon>
        <taxon>Methylobacterium</taxon>
    </lineage>
</organism>
<protein>
    <recommendedName>
        <fullName evidence="1">SGNH hydrolase-type esterase domain-containing protein</fullName>
    </recommendedName>
</protein>
<dbReference type="EMBL" id="BPQV01000010">
    <property type="protein sequence ID" value="GJE28480.1"/>
    <property type="molecule type" value="Genomic_DNA"/>
</dbReference>
<feature type="domain" description="SGNH hydrolase-type esterase" evidence="1">
    <location>
        <begin position="73"/>
        <end position="212"/>
    </location>
</feature>
<gene>
    <name evidence="2" type="ORF">LKMONMHP_3351</name>
</gene>
<reference evidence="2" key="2">
    <citation type="submission" date="2021-08" db="EMBL/GenBank/DDBJ databases">
        <authorList>
            <person name="Tani A."/>
            <person name="Ola A."/>
            <person name="Ogura Y."/>
            <person name="Katsura K."/>
            <person name="Hayashi T."/>
        </authorList>
    </citation>
    <scope>NUCLEOTIDE SEQUENCE</scope>
    <source>
        <strain evidence="2">NBRC 15689</strain>
    </source>
</reference>
<proteinExistence type="predicted"/>
<evidence type="ECO:0000259" key="1">
    <source>
        <dbReference type="Pfam" id="PF13472"/>
    </source>
</evidence>
<dbReference type="Proteomes" id="UP001055156">
    <property type="component" value="Unassembled WGS sequence"/>
</dbReference>
<dbReference type="InterPro" id="IPR036514">
    <property type="entry name" value="SGNH_hydro_sf"/>
</dbReference>
<dbReference type="SUPFAM" id="SSF52266">
    <property type="entry name" value="SGNH hydrolase"/>
    <property type="match status" value="1"/>
</dbReference>
<evidence type="ECO:0000313" key="3">
    <source>
        <dbReference type="Proteomes" id="UP001055156"/>
    </source>
</evidence>
<keyword evidence="3" id="KW-1185">Reference proteome</keyword>
<accession>A0ABQ4TED8</accession>
<dbReference type="RefSeq" id="WP_238312428.1">
    <property type="nucleotide sequence ID" value="NZ_BPQV01000010.1"/>
</dbReference>
<reference evidence="2" key="1">
    <citation type="journal article" date="2021" name="Front. Microbiol.">
        <title>Comprehensive Comparative Genomics and Phenotyping of Methylobacterium Species.</title>
        <authorList>
            <person name="Alessa O."/>
            <person name="Ogura Y."/>
            <person name="Fujitani Y."/>
            <person name="Takami H."/>
            <person name="Hayashi T."/>
            <person name="Sahin N."/>
            <person name="Tani A."/>
        </authorList>
    </citation>
    <scope>NUCLEOTIDE SEQUENCE</scope>
    <source>
        <strain evidence="2">NBRC 15689</strain>
    </source>
</reference>
<dbReference type="CDD" id="cd00229">
    <property type="entry name" value="SGNH_hydrolase"/>
    <property type="match status" value="1"/>
</dbReference>
<name>A0ABQ4TED8_METOR</name>
<dbReference type="Gene3D" id="3.40.50.1110">
    <property type="entry name" value="SGNH hydrolase"/>
    <property type="match status" value="1"/>
</dbReference>
<evidence type="ECO:0000313" key="2">
    <source>
        <dbReference type="EMBL" id="GJE28480.1"/>
    </source>
</evidence>
<sequence>MRRLVLAGIALCLAAGGAALGWWLRKPEFNAQLYGQLRLVSVQAQLDEAKPGYILIAGDSQAEMHNPSGPLCGAEIVNAGTGGATAEAYARLLPQLKLDPKPGAAILTIGSNDLNRKHKPNSEASARAFGEAVSRIVLLLQQATPRVVVTAVPPIGRSVGDRLDPSAVGPYSRVIREACERLGCLYADPFAALRDGDSGFALKGALRDGLHLARFRPVQAALAPLLCGAGENGPSTNVR</sequence>
<comment type="caution">
    <text evidence="2">The sequence shown here is derived from an EMBL/GenBank/DDBJ whole genome shotgun (WGS) entry which is preliminary data.</text>
</comment>
<dbReference type="InterPro" id="IPR013830">
    <property type="entry name" value="SGNH_hydro"/>
</dbReference>